<dbReference type="Proteomes" id="UP000287651">
    <property type="component" value="Unassembled WGS sequence"/>
</dbReference>
<sequence length="78" mass="8572">MVDLVALFISSSEEHSYSGFARTGCVMMEAKYPSTPARSSTSHRSTWFLTSSVSLTESAGTGLFTIRDVHSIRKLQPQ</sequence>
<protein>
    <submittedName>
        <fullName evidence="1">Uncharacterized protein</fullName>
    </submittedName>
</protein>
<accession>A0A427A0B6</accession>
<name>A0A427A0B6_ENSVE</name>
<proteinExistence type="predicted"/>
<dbReference type="AlphaFoldDB" id="A0A427A0B6"/>
<dbReference type="EMBL" id="AMZH03004280">
    <property type="protein sequence ID" value="RRT69642.1"/>
    <property type="molecule type" value="Genomic_DNA"/>
</dbReference>
<gene>
    <name evidence="1" type="ORF">B296_00036607</name>
</gene>
<evidence type="ECO:0000313" key="1">
    <source>
        <dbReference type="EMBL" id="RRT69642.1"/>
    </source>
</evidence>
<reference evidence="1 2" key="1">
    <citation type="journal article" date="2014" name="Agronomy (Basel)">
        <title>A Draft Genome Sequence for Ensete ventricosum, the Drought-Tolerant Tree Against Hunger.</title>
        <authorList>
            <person name="Harrison J."/>
            <person name="Moore K.A."/>
            <person name="Paszkiewicz K."/>
            <person name="Jones T."/>
            <person name="Grant M."/>
            <person name="Ambacheew D."/>
            <person name="Muzemil S."/>
            <person name="Studholme D.J."/>
        </authorList>
    </citation>
    <scope>NUCLEOTIDE SEQUENCE [LARGE SCALE GENOMIC DNA]</scope>
</reference>
<organism evidence="1 2">
    <name type="scientific">Ensete ventricosum</name>
    <name type="common">Abyssinian banana</name>
    <name type="synonym">Musa ensete</name>
    <dbReference type="NCBI Taxonomy" id="4639"/>
    <lineage>
        <taxon>Eukaryota</taxon>
        <taxon>Viridiplantae</taxon>
        <taxon>Streptophyta</taxon>
        <taxon>Embryophyta</taxon>
        <taxon>Tracheophyta</taxon>
        <taxon>Spermatophyta</taxon>
        <taxon>Magnoliopsida</taxon>
        <taxon>Liliopsida</taxon>
        <taxon>Zingiberales</taxon>
        <taxon>Musaceae</taxon>
        <taxon>Ensete</taxon>
    </lineage>
</organism>
<evidence type="ECO:0000313" key="2">
    <source>
        <dbReference type="Proteomes" id="UP000287651"/>
    </source>
</evidence>
<comment type="caution">
    <text evidence="1">The sequence shown here is derived from an EMBL/GenBank/DDBJ whole genome shotgun (WGS) entry which is preliminary data.</text>
</comment>